<keyword evidence="2" id="KW-1185">Reference proteome</keyword>
<accession>A0A6M0RBW0</accession>
<organism evidence="1 2">
    <name type="scientific">Clostridium niameyense</name>
    <dbReference type="NCBI Taxonomy" id="1622073"/>
    <lineage>
        <taxon>Bacteria</taxon>
        <taxon>Bacillati</taxon>
        <taxon>Bacillota</taxon>
        <taxon>Clostridia</taxon>
        <taxon>Eubacteriales</taxon>
        <taxon>Clostridiaceae</taxon>
        <taxon>Clostridium</taxon>
    </lineage>
</organism>
<evidence type="ECO:0000313" key="1">
    <source>
        <dbReference type="EMBL" id="NEZ47791.1"/>
    </source>
</evidence>
<dbReference type="EMBL" id="SXDP01000013">
    <property type="protein sequence ID" value="NEZ47791.1"/>
    <property type="molecule type" value="Genomic_DNA"/>
</dbReference>
<dbReference type="Proteomes" id="UP000473885">
    <property type="component" value="Unassembled WGS sequence"/>
</dbReference>
<dbReference type="RefSeq" id="WP_163249679.1">
    <property type="nucleotide sequence ID" value="NZ_SXDP01000013.1"/>
</dbReference>
<comment type="caution">
    <text evidence="1">The sequence shown here is derived from an EMBL/GenBank/DDBJ whole genome shotgun (WGS) entry which is preliminary data.</text>
</comment>
<proteinExistence type="predicted"/>
<sequence length="61" mass="7456">MTVTMTMKEYKELDQYKEKYYELKSCVKLHCEDIYKPNFYTIDLKKIRECCDLLDIPIHIS</sequence>
<evidence type="ECO:0000313" key="2">
    <source>
        <dbReference type="Proteomes" id="UP000473885"/>
    </source>
</evidence>
<reference evidence="1 2" key="1">
    <citation type="submission" date="2019-04" db="EMBL/GenBank/DDBJ databases">
        <title>Genome sequencing of Clostridium botulinum Groups I-IV and Clostridium butyricum.</title>
        <authorList>
            <person name="Brunt J."/>
            <person name="Van Vliet A.H.M."/>
            <person name="Stringer S.C."/>
            <person name="Carter A.T."/>
            <person name="Peck M.W."/>
        </authorList>
    </citation>
    <scope>NUCLEOTIDE SEQUENCE [LARGE SCALE GENOMIC DNA]</scope>
    <source>
        <strain evidence="1 2">IFR 18/094</strain>
    </source>
</reference>
<protein>
    <submittedName>
        <fullName evidence="1">Uncharacterized protein</fullName>
    </submittedName>
</protein>
<gene>
    <name evidence="1" type="ORF">FDF74_11425</name>
</gene>
<name>A0A6M0RBW0_9CLOT</name>
<dbReference type="AlphaFoldDB" id="A0A6M0RBW0"/>